<comment type="caution">
    <text evidence="2">The sequence shown here is derived from an EMBL/GenBank/DDBJ whole genome shotgun (WGS) entry which is preliminary data.</text>
</comment>
<dbReference type="OrthoDB" id="9907611at2"/>
<proteinExistence type="predicted"/>
<organism evidence="2 3">
    <name type="scientific">Trinickia dabaoshanensis</name>
    <dbReference type="NCBI Taxonomy" id="564714"/>
    <lineage>
        <taxon>Bacteria</taxon>
        <taxon>Pseudomonadati</taxon>
        <taxon>Pseudomonadota</taxon>
        <taxon>Betaproteobacteria</taxon>
        <taxon>Burkholderiales</taxon>
        <taxon>Burkholderiaceae</taxon>
        <taxon>Trinickia</taxon>
    </lineage>
</organism>
<feature type="transmembrane region" description="Helical" evidence="1">
    <location>
        <begin position="29"/>
        <end position="47"/>
    </location>
</feature>
<feature type="transmembrane region" description="Helical" evidence="1">
    <location>
        <begin position="247"/>
        <end position="267"/>
    </location>
</feature>
<keyword evidence="1" id="KW-1133">Transmembrane helix</keyword>
<gene>
    <name evidence="2" type="ORF">C0Z18_21610</name>
</gene>
<reference evidence="2 3" key="1">
    <citation type="submission" date="2018-01" db="EMBL/GenBank/DDBJ databases">
        <title>Whole genome analyses suggest that Burkholderia sensu lato contains two further novel genera in the rhizoxinica-symbiotica group Mycetohabitans gen. nov., and Trinickia gen. nov.: implications for the evolution of diazotrophy and nodulation in the Burkholderiaceae.</title>
        <authorList>
            <person name="Estrada-de los Santos P."/>
            <person name="Palmer M."/>
            <person name="Chavez-Ramirez B."/>
            <person name="Beukes C."/>
            <person name="Steenkamp E.T."/>
            <person name="Hirsch A.M."/>
            <person name="Manyaka P."/>
            <person name="Maluk M."/>
            <person name="Lafos M."/>
            <person name="Crook M."/>
            <person name="Gross E."/>
            <person name="Simon M.F."/>
            <person name="Bueno dos Reis Junior F."/>
            <person name="Poole P.S."/>
            <person name="Venter S.N."/>
            <person name="James E.K."/>
        </authorList>
    </citation>
    <scope>NUCLEOTIDE SEQUENCE [LARGE SCALE GENOMIC DNA]</scope>
    <source>
        <strain evidence="2 3">GIMN1.004</strain>
    </source>
</reference>
<feature type="transmembrane region" description="Helical" evidence="1">
    <location>
        <begin position="216"/>
        <end position="235"/>
    </location>
</feature>
<dbReference type="EMBL" id="PNYA01000021">
    <property type="protein sequence ID" value="PMS17060.1"/>
    <property type="molecule type" value="Genomic_DNA"/>
</dbReference>
<protein>
    <submittedName>
        <fullName evidence="2">Uncharacterized protein</fullName>
    </submittedName>
</protein>
<feature type="transmembrane region" description="Helical" evidence="1">
    <location>
        <begin position="181"/>
        <end position="204"/>
    </location>
</feature>
<accession>A0A2N7VIT6</accession>
<dbReference type="AlphaFoldDB" id="A0A2N7VIT6"/>
<feature type="transmembrane region" description="Helical" evidence="1">
    <location>
        <begin position="59"/>
        <end position="80"/>
    </location>
</feature>
<keyword evidence="1" id="KW-0472">Membrane</keyword>
<evidence type="ECO:0000256" key="1">
    <source>
        <dbReference type="SAM" id="Phobius"/>
    </source>
</evidence>
<name>A0A2N7VIT6_9BURK</name>
<keyword evidence="1" id="KW-0812">Transmembrane</keyword>
<dbReference type="RefSeq" id="WP_102647481.1">
    <property type="nucleotide sequence ID" value="NZ_PNYA01000021.1"/>
</dbReference>
<sequence length="354" mass="38150">MQSNPRTTRFSESADALHIAYPTADRVELALLLLIGAAILAANHYLWQTTHASIFSNNNWVVIPICLLGDAGLIAFFLWSGSLKSTVSIRTDGAVHEGIGRWKFPGVMTALVVKTGGPRSAHRWWIDLRYGQATVRLPGDTTEGQTIGMSAQINQWCQHRVPGTADPFDARETKLAISWSHYLSVFAFIALLISVASTGQNIYLTAQAKPAVWAKVSVAILALSVGGAAAVRWAAFAKAGVRRGAGIVLAEVAIALLLILGGGAIVAHSVQRLEVSVTPGVLTTFDAPLSLTATTQEKGCHRYVVFDDPLVGRAIRYCDPYPLEYWSRSTRVRVTQSQNDIGVHILSVDRAAPG</sequence>
<keyword evidence="3" id="KW-1185">Reference proteome</keyword>
<dbReference type="Proteomes" id="UP000235616">
    <property type="component" value="Unassembled WGS sequence"/>
</dbReference>
<evidence type="ECO:0000313" key="2">
    <source>
        <dbReference type="EMBL" id="PMS17060.1"/>
    </source>
</evidence>
<evidence type="ECO:0000313" key="3">
    <source>
        <dbReference type="Proteomes" id="UP000235616"/>
    </source>
</evidence>